<name>A0A0L0DDY6_THETB</name>
<dbReference type="PANTHER" id="PTHR21210:SF0">
    <property type="entry name" value="TRNA (URACIL-O(2)-)-METHYLTRANSFERASE-RELATED"/>
    <property type="match status" value="1"/>
</dbReference>
<evidence type="ECO:0000313" key="12">
    <source>
        <dbReference type="Proteomes" id="UP000054408"/>
    </source>
</evidence>
<comment type="catalytic activity">
    <reaction evidence="9 10">
        <text>uridine(44) in tRNA(Ser) + S-adenosyl-L-methionine = 2'-O-methyluridine(44) in tRNA(Ser) + S-adenosyl-L-homocysteine + H(+)</text>
        <dbReference type="Rhea" id="RHEA:43100"/>
        <dbReference type="Rhea" id="RHEA-COMP:10339"/>
        <dbReference type="Rhea" id="RHEA-COMP:10340"/>
        <dbReference type="ChEBI" id="CHEBI:15378"/>
        <dbReference type="ChEBI" id="CHEBI:57856"/>
        <dbReference type="ChEBI" id="CHEBI:59789"/>
        <dbReference type="ChEBI" id="CHEBI:65315"/>
        <dbReference type="ChEBI" id="CHEBI:74478"/>
        <dbReference type="EC" id="2.1.1.211"/>
    </reaction>
</comment>
<dbReference type="PANTHER" id="PTHR21210">
    <property type="entry name" value="TRNA (URACIL-O(2)-)-METHYLTRANSFERASE-RELATED"/>
    <property type="match status" value="1"/>
</dbReference>
<comment type="function">
    <text evidence="10">Adenosyl-L-methionine (AdoMet)-dependent tRNA (uracil-O(2)-)-methyltransferase.</text>
</comment>
<comment type="function">
    <text evidence="1">Probable adenosyl-L-methionine (AdoMet)-dependent tRNA (uracil-O(2)-)-methyltransferase.</text>
</comment>
<keyword evidence="7 10" id="KW-0949">S-adenosyl-L-methionine</keyword>
<evidence type="ECO:0000256" key="7">
    <source>
        <dbReference type="ARBA" id="ARBA00022691"/>
    </source>
</evidence>
<evidence type="ECO:0000256" key="8">
    <source>
        <dbReference type="ARBA" id="ARBA00022694"/>
    </source>
</evidence>
<dbReference type="InterPro" id="IPR029063">
    <property type="entry name" value="SAM-dependent_MTases_sf"/>
</dbReference>
<organism evidence="11 12">
    <name type="scientific">Thecamonas trahens ATCC 50062</name>
    <dbReference type="NCBI Taxonomy" id="461836"/>
    <lineage>
        <taxon>Eukaryota</taxon>
        <taxon>Apusozoa</taxon>
        <taxon>Apusomonadida</taxon>
        <taxon>Apusomonadidae</taxon>
        <taxon>Thecamonas</taxon>
    </lineage>
</organism>
<evidence type="ECO:0000256" key="1">
    <source>
        <dbReference type="ARBA" id="ARBA00002778"/>
    </source>
</evidence>
<dbReference type="GO" id="GO:0005737">
    <property type="term" value="C:cytoplasm"/>
    <property type="evidence" value="ECO:0007669"/>
    <property type="project" value="UniProtKB-SubCell"/>
</dbReference>
<dbReference type="EMBL" id="GL349435">
    <property type="protein sequence ID" value="KNC50509.1"/>
    <property type="molecule type" value="Genomic_DNA"/>
</dbReference>
<dbReference type="AlphaFoldDB" id="A0A0L0DDY6"/>
<dbReference type="STRING" id="461836.A0A0L0DDY6"/>
<dbReference type="SUPFAM" id="SSF53335">
    <property type="entry name" value="S-adenosyl-L-methionine-dependent methyltransferases"/>
    <property type="match status" value="1"/>
</dbReference>
<keyword evidence="12" id="KW-1185">Reference proteome</keyword>
<evidence type="ECO:0000256" key="5">
    <source>
        <dbReference type="ARBA" id="ARBA00022603"/>
    </source>
</evidence>
<dbReference type="InterPro" id="IPR011671">
    <property type="entry name" value="tRNA_uracil_MeTrfase"/>
</dbReference>
<keyword evidence="4 10" id="KW-0963">Cytoplasm</keyword>
<dbReference type="OrthoDB" id="10047021at2759"/>
<dbReference type="Proteomes" id="UP000054408">
    <property type="component" value="Unassembled WGS sequence"/>
</dbReference>
<dbReference type="GO" id="GO:0141101">
    <property type="term" value="F:tRNA(Ser) (uridine(44)-2'-O-)-methyltransferase activity"/>
    <property type="evidence" value="ECO:0007669"/>
    <property type="project" value="UniProtKB-EC"/>
</dbReference>
<dbReference type="GO" id="GO:0030488">
    <property type="term" value="P:tRNA methylation"/>
    <property type="evidence" value="ECO:0007669"/>
    <property type="project" value="UniProtKB-UniRule"/>
</dbReference>
<protein>
    <recommendedName>
        <fullName evidence="10">tRNA (uracil-O(2)-)-methyltransferase</fullName>
        <ecNumber evidence="10">2.1.1.211</ecNumber>
    </recommendedName>
</protein>
<evidence type="ECO:0000256" key="10">
    <source>
        <dbReference type="RuleBase" id="RU368004"/>
    </source>
</evidence>
<sequence>MCRWAVHPSDVVPPLAGARLVAAVACEPRRSADGDAVAAAAIDCSLCMLGGGGWDADASGGWDADRVAAYMAAMVDAAPGAAVDLPLGEPQTEVEVLAQRDAVARPLIDAENDGHNEREECHQRRVHLLRVLVSKRPDKDAELAELVTLERAGDAAATVVYVPLCPTDAVPFYYPRAVWWRIDYAALAAGASDSNDDDGEGVLRGEIEVRAAFAAPDAAAAFSKHGPFLAKKAVSFANGTQVGRKKKYIFDTVVPRSVYSARRAEIKERYAQALMDGWAEATDPGKHVFEDVSIAAYMVCLVEALRSRGAPATDVDIIDLGCGNGVLVHLLVEEGVRVVGVDCQVRKSWTAPSLFSSAAQASLMHKVLQPSSMELTELGVTSALLLLGNHADELSPWIPFLARDWGVPHFALIPCCTHTFDGRFTRRDPDKGRYATYCEWLVNVAHAAGFDLVREHMRLPSTKNVVMLDAGVVDPTSDAASILRAADADAELLERIRADHAAAQFAPRKPVGSLTFDPPS</sequence>
<reference evidence="11 12" key="1">
    <citation type="submission" date="2010-05" db="EMBL/GenBank/DDBJ databases">
        <title>The Genome Sequence of Thecamonas trahens ATCC 50062.</title>
        <authorList>
            <consortium name="The Broad Institute Genome Sequencing Platform"/>
            <person name="Russ C."/>
            <person name="Cuomo C."/>
            <person name="Shea T."/>
            <person name="Young S.K."/>
            <person name="Zeng Q."/>
            <person name="Koehrsen M."/>
            <person name="Haas B."/>
            <person name="Borodovsky M."/>
            <person name="Guigo R."/>
            <person name="Alvarado L."/>
            <person name="Berlin A."/>
            <person name="Bochicchio J."/>
            <person name="Borenstein D."/>
            <person name="Chapman S."/>
            <person name="Chen Z."/>
            <person name="Freedman E."/>
            <person name="Gellesch M."/>
            <person name="Goldberg J."/>
            <person name="Griggs A."/>
            <person name="Gujja S."/>
            <person name="Heilman E."/>
            <person name="Heiman D."/>
            <person name="Hepburn T."/>
            <person name="Howarth C."/>
            <person name="Jen D."/>
            <person name="Larson L."/>
            <person name="Mehta T."/>
            <person name="Park D."/>
            <person name="Pearson M."/>
            <person name="Roberts A."/>
            <person name="Saif S."/>
            <person name="Shenoy N."/>
            <person name="Sisk P."/>
            <person name="Stolte C."/>
            <person name="Sykes S."/>
            <person name="Thomson T."/>
            <person name="Walk T."/>
            <person name="White J."/>
            <person name="Yandava C."/>
            <person name="Burger G."/>
            <person name="Gray M.W."/>
            <person name="Holland P.W.H."/>
            <person name="King N."/>
            <person name="Lang F.B.F."/>
            <person name="Roger A.J."/>
            <person name="Ruiz-Trillo I."/>
            <person name="Lander E."/>
            <person name="Nusbaum C."/>
        </authorList>
    </citation>
    <scope>NUCLEOTIDE SEQUENCE [LARGE SCALE GENOMIC DNA]</scope>
    <source>
        <strain evidence="11 12">ATCC 50062</strain>
    </source>
</reference>
<evidence type="ECO:0000256" key="2">
    <source>
        <dbReference type="ARBA" id="ARBA00004496"/>
    </source>
</evidence>
<dbReference type="Gene3D" id="3.40.50.150">
    <property type="entry name" value="Vaccinia Virus protein VP39"/>
    <property type="match status" value="1"/>
</dbReference>
<accession>A0A0L0DDY6</accession>
<comment type="subcellular location">
    <subcellularLocation>
        <location evidence="2 10">Cytoplasm</location>
    </subcellularLocation>
</comment>
<keyword evidence="5 10" id="KW-0489">Methyltransferase</keyword>
<dbReference type="eggNOG" id="KOG3790">
    <property type="taxonomic scope" value="Eukaryota"/>
</dbReference>
<dbReference type="Pfam" id="PF07757">
    <property type="entry name" value="AdoMet_MTase"/>
    <property type="match status" value="1"/>
</dbReference>
<comment type="similarity">
    <text evidence="3 10">Belongs to the TRM44 family.</text>
</comment>
<gene>
    <name evidence="11" type="ORF">AMSG_00670</name>
</gene>
<proteinExistence type="inferred from homology"/>
<dbReference type="EC" id="2.1.1.211" evidence="10"/>
<evidence type="ECO:0000256" key="4">
    <source>
        <dbReference type="ARBA" id="ARBA00022490"/>
    </source>
</evidence>
<evidence type="ECO:0000313" key="11">
    <source>
        <dbReference type="EMBL" id="KNC50509.1"/>
    </source>
</evidence>
<keyword evidence="6 10" id="KW-0808">Transferase</keyword>
<dbReference type="GeneID" id="25560463"/>
<keyword evidence="8 10" id="KW-0819">tRNA processing</keyword>
<evidence type="ECO:0000256" key="3">
    <source>
        <dbReference type="ARBA" id="ARBA00009056"/>
    </source>
</evidence>
<evidence type="ECO:0000256" key="9">
    <source>
        <dbReference type="ARBA" id="ARBA00047957"/>
    </source>
</evidence>
<evidence type="ECO:0000256" key="6">
    <source>
        <dbReference type="ARBA" id="ARBA00022679"/>
    </source>
</evidence>
<dbReference type="RefSeq" id="XP_013762401.1">
    <property type="nucleotide sequence ID" value="XM_013906947.1"/>
</dbReference>